<dbReference type="GO" id="GO:0008168">
    <property type="term" value="F:methyltransferase activity"/>
    <property type="evidence" value="ECO:0007669"/>
    <property type="project" value="UniProtKB-KW"/>
</dbReference>
<keyword evidence="1 5" id="KW-0489">Methyltransferase</keyword>
<dbReference type="Pfam" id="PF08241">
    <property type="entry name" value="Methyltransf_11"/>
    <property type="match status" value="1"/>
</dbReference>
<dbReference type="Gene3D" id="3.40.50.150">
    <property type="entry name" value="Vaccinia Virus protein VP39"/>
    <property type="match status" value="1"/>
</dbReference>
<organism evidence="5 6">
    <name type="scientific">Falsiroseomonas frigidaquae</name>
    <dbReference type="NCBI Taxonomy" id="487318"/>
    <lineage>
        <taxon>Bacteria</taxon>
        <taxon>Pseudomonadati</taxon>
        <taxon>Pseudomonadota</taxon>
        <taxon>Alphaproteobacteria</taxon>
        <taxon>Acetobacterales</taxon>
        <taxon>Roseomonadaceae</taxon>
        <taxon>Falsiroseomonas</taxon>
    </lineage>
</organism>
<evidence type="ECO:0000259" key="4">
    <source>
        <dbReference type="Pfam" id="PF08241"/>
    </source>
</evidence>
<dbReference type="CDD" id="cd02440">
    <property type="entry name" value="AdoMet_MTases"/>
    <property type="match status" value="1"/>
</dbReference>
<dbReference type="PANTHER" id="PTHR43464:SF19">
    <property type="entry name" value="UBIQUINONE BIOSYNTHESIS O-METHYLTRANSFERASE, MITOCHONDRIAL"/>
    <property type="match status" value="1"/>
</dbReference>
<dbReference type="SUPFAM" id="SSF53335">
    <property type="entry name" value="S-adenosyl-L-methionine-dependent methyltransferases"/>
    <property type="match status" value="1"/>
</dbReference>
<dbReference type="InterPro" id="IPR013216">
    <property type="entry name" value="Methyltransf_11"/>
</dbReference>
<evidence type="ECO:0000313" key="6">
    <source>
        <dbReference type="Proteomes" id="UP000765160"/>
    </source>
</evidence>
<evidence type="ECO:0000256" key="2">
    <source>
        <dbReference type="ARBA" id="ARBA00022679"/>
    </source>
</evidence>
<dbReference type="RefSeq" id="WP_168054097.1">
    <property type="nucleotide sequence ID" value="NZ_JAATJR010000008.1"/>
</dbReference>
<evidence type="ECO:0000256" key="3">
    <source>
        <dbReference type="ARBA" id="ARBA00022691"/>
    </source>
</evidence>
<reference evidence="5 6" key="1">
    <citation type="submission" date="2020-03" db="EMBL/GenBank/DDBJ databases">
        <title>Roseomonas selenitidurans sp. nov. isolated from soil.</title>
        <authorList>
            <person name="Liu H."/>
        </authorList>
    </citation>
    <scope>NUCLEOTIDE SEQUENCE [LARGE SCALE GENOMIC DNA]</scope>
    <source>
        <strain evidence="5 6">JCM 15073</strain>
    </source>
</reference>
<name>A0ABX1F737_9PROT</name>
<dbReference type="Proteomes" id="UP000765160">
    <property type="component" value="Unassembled WGS sequence"/>
</dbReference>
<dbReference type="EMBL" id="JAAVTX010000008">
    <property type="protein sequence ID" value="NKE48070.1"/>
    <property type="molecule type" value="Genomic_DNA"/>
</dbReference>
<accession>A0ABX1F737</accession>
<keyword evidence="6" id="KW-1185">Reference proteome</keyword>
<dbReference type="InterPro" id="IPR029063">
    <property type="entry name" value="SAM-dependent_MTases_sf"/>
</dbReference>
<evidence type="ECO:0000256" key="1">
    <source>
        <dbReference type="ARBA" id="ARBA00022603"/>
    </source>
</evidence>
<evidence type="ECO:0000313" key="5">
    <source>
        <dbReference type="EMBL" id="NKE48070.1"/>
    </source>
</evidence>
<protein>
    <submittedName>
        <fullName evidence="5">Class I SAM-dependent methyltransferase</fullName>
    </submittedName>
</protein>
<dbReference type="PANTHER" id="PTHR43464">
    <property type="entry name" value="METHYLTRANSFERASE"/>
    <property type="match status" value="1"/>
</dbReference>
<comment type="caution">
    <text evidence="5">The sequence shown here is derived from an EMBL/GenBank/DDBJ whole genome shotgun (WGS) entry which is preliminary data.</text>
</comment>
<proteinExistence type="predicted"/>
<feature type="domain" description="Methyltransferase type 11" evidence="4">
    <location>
        <begin position="47"/>
        <end position="141"/>
    </location>
</feature>
<gene>
    <name evidence="5" type="ORF">HB662_25050</name>
</gene>
<dbReference type="GO" id="GO:0032259">
    <property type="term" value="P:methylation"/>
    <property type="evidence" value="ECO:0007669"/>
    <property type="project" value="UniProtKB-KW"/>
</dbReference>
<keyword evidence="2" id="KW-0808">Transferase</keyword>
<keyword evidence="3" id="KW-0949">S-adenosyl-L-methionine</keyword>
<sequence length="242" mass="26966">MAQNIYDDPGFFAEYARKPRSEQGLDAAPEWPALRPMIPEMANLRVLDLGCGYGWFARWAIGQGAQSVLGIDISERMLARARELTSGEDIEYRQGDLDALDLPVAGFDLVFSSLAFHYVEDLPGMLRQVHAAMAPGGMLVFSQEHPLRTAPSRQGWETLADGRRIWPLDRYLLDGPRNTEWLEASVVKQHRCMATLLNALIGAGFTLAGLQEWGASDEQIAAQPNLAKERDRPTFLLVKARN</sequence>